<comment type="caution">
    <text evidence="2">The sequence shown here is derived from an EMBL/GenBank/DDBJ whole genome shotgun (WGS) entry which is preliminary data.</text>
</comment>
<proteinExistence type="predicted"/>
<reference evidence="3" key="1">
    <citation type="journal article" date="2019" name="Int. J. Syst. Evol. Microbiol.">
        <title>The Global Catalogue of Microorganisms (GCM) 10K type strain sequencing project: providing services to taxonomists for standard genome sequencing and annotation.</title>
        <authorList>
            <consortium name="The Broad Institute Genomics Platform"/>
            <consortium name="The Broad Institute Genome Sequencing Center for Infectious Disease"/>
            <person name="Wu L."/>
            <person name="Ma J."/>
        </authorList>
    </citation>
    <scope>NUCLEOTIDE SEQUENCE [LARGE SCALE GENOMIC DNA]</scope>
    <source>
        <strain evidence="3">CCUG 53915</strain>
    </source>
</reference>
<accession>A0ABW3TWI2</accession>
<sequence length="131" mass="14630">MSMFNGVYQVNVRVRDIQKATKWYVEVLGFSIHKDFGDTVVLRTDHGGGTPLCLIAMPEGELSDRNAENGSHPVIQISSEGAELCQEYLKEKGASIIDGSKAHFRFKDPEGNLLEAYLPGLYDNENYAHLR</sequence>
<gene>
    <name evidence="2" type="ORF">ACFQ38_07160</name>
</gene>
<dbReference type="Gene3D" id="3.10.180.10">
    <property type="entry name" value="2,3-Dihydroxybiphenyl 1,2-Dioxygenase, domain 1"/>
    <property type="match status" value="1"/>
</dbReference>
<name>A0ABW3TWI2_9BACL</name>
<feature type="domain" description="VOC" evidence="1">
    <location>
        <begin position="6"/>
        <end position="131"/>
    </location>
</feature>
<dbReference type="InterPro" id="IPR037523">
    <property type="entry name" value="VOC_core"/>
</dbReference>
<dbReference type="Pfam" id="PF00903">
    <property type="entry name" value="Glyoxalase"/>
    <property type="match status" value="1"/>
</dbReference>
<evidence type="ECO:0000259" key="1">
    <source>
        <dbReference type="PROSITE" id="PS51819"/>
    </source>
</evidence>
<keyword evidence="3" id="KW-1185">Reference proteome</keyword>
<dbReference type="EMBL" id="JBHTLT010000034">
    <property type="protein sequence ID" value="MFD1204877.1"/>
    <property type="molecule type" value="Genomic_DNA"/>
</dbReference>
<dbReference type="InterPro" id="IPR004360">
    <property type="entry name" value="Glyas_Fos-R_dOase_dom"/>
</dbReference>
<organism evidence="2 3">
    <name type="scientific">Sporosarcina contaminans</name>
    <dbReference type="NCBI Taxonomy" id="633403"/>
    <lineage>
        <taxon>Bacteria</taxon>
        <taxon>Bacillati</taxon>
        <taxon>Bacillota</taxon>
        <taxon>Bacilli</taxon>
        <taxon>Bacillales</taxon>
        <taxon>Caryophanaceae</taxon>
        <taxon>Sporosarcina</taxon>
    </lineage>
</organism>
<evidence type="ECO:0000313" key="3">
    <source>
        <dbReference type="Proteomes" id="UP001597231"/>
    </source>
</evidence>
<dbReference type="InterPro" id="IPR029068">
    <property type="entry name" value="Glyas_Bleomycin-R_OHBP_Dase"/>
</dbReference>
<protein>
    <submittedName>
        <fullName evidence="2">VOC family protein</fullName>
    </submittedName>
</protein>
<dbReference type="SUPFAM" id="SSF54593">
    <property type="entry name" value="Glyoxalase/Bleomycin resistance protein/Dihydroxybiphenyl dioxygenase"/>
    <property type="match status" value="1"/>
</dbReference>
<dbReference type="CDD" id="cd06587">
    <property type="entry name" value="VOC"/>
    <property type="match status" value="1"/>
</dbReference>
<dbReference type="RefSeq" id="WP_381480207.1">
    <property type="nucleotide sequence ID" value="NZ_JBHTLT010000034.1"/>
</dbReference>
<dbReference type="Proteomes" id="UP001597231">
    <property type="component" value="Unassembled WGS sequence"/>
</dbReference>
<dbReference type="PROSITE" id="PS51819">
    <property type="entry name" value="VOC"/>
    <property type="match status" value="1"/>
</dbReference>
<evidence type="ECO:0000313" key="2">
    <source>
        <dbReference type="EMBL" id="MFD1204877.1"/>
    </source>
</evidence>